<feature type="region of interest" description="Disordered" evidence="13">
    <location>
        <begin position="1"/>
        <end position="23"/>
    </location>
</feature>
<proteinExistence type="predicted"/>
<dbReference type="PANTHER" id="PTHR43394:SF1">
    <property type="entry name" value="ATP-BINDING CASSETTE SUB-FAMILY B MEMBER 10, MITOCHONDRIAL"/>
    <property type="match status" value="1"/>
</dbReference>
<feature type="domain" description="ABC transmembrane type-1" evidence="16">
    <location>
        <begin position="81"/>
        <end position="364"/>
    </location>
</feature>
<dbReference type="PROSITE" id="PS00211">
    <property type="entry name" value="ABC_TRANSPORTER_1"/>
    <property type="match status" value="1"/>
</dbReference>
<evidence type="ECO:0000313" key="18">
    <source>
        <dbReference type="Proteomes" id="UP000054893"/>
    </source>
</evidence>
<dbReference type="GO" id="GO:0005886">
    <property type="term" value="C:plasma membrane"/>
    <property type="evidence" value="ECO:0007669"/>
    <property type="project" value="UniProtKB-SubCell"/>
</dbReference>
<evidence type="ECO:0000256" key="12">
    <source>
        <dbReference type="SAM" id="Coils"/>
    </source>
</evidence>
<evidence type="ECO:0000256" key="7">
    <source>
        <dbReference type="ARBA" id="ARBA00022840"/>
    </source>
</evidence>
<evidence type="ECO:0000256" key="13">
    <source>
        <dbReference type="SAM" id="MobiDB-lite"/>
    </source>
</evidence>
<dbReference type="AlphaFoldDB" id="A0A158EY95"/>
<dbReference type="Proteomes" id="UP000054893">
    <property type="component" value="Unassembled WGS sequence"/>
</dbReference>
<keyword evidence="9 14" id="KW-1133">Transmembrane helix</keyword>
<protein>
    <submittedName>
        <fullName evidence="17">Lipid A ABC exporter, fused ATPase and inner membrane subunits MsbA</fullName>
    </submittedName>
</protein>
<dbReference type="InterPro" id="IPR011917">
    <property type="entry name" value="ABC_transpr_lipidA"/>
</dbReference>
<dbReference type="Gene3D" id="1.20.1560.10">
    <property type="entry name" value="ABC transporter type 1, transmembrane domain"/>
    <property type="match status" value="1"/>
</dbReference>
<evidence type="ECO:0000259" key="16">
    <source>
        <dbReference type="PROSITE" id="PS50929"/>
    </source>
</evidence>
<feature type="transmembrane region" description="Helical" evidence="14">
    <location>
        <begin position="335"/>
        <end position="356"/>
    </location>
</feature>
<dbReference type="Pfam" id="PF00664">
    <property type="entry name" value="ABC_membrane"/>
    <property type="match status" value="1"/>
</dbReference>
<keyword evidence="2" id="KW-0813">Transport</keyword>
<feature type="domain" description="ABC transporter" evidence="15">
    <location>
        <begin position="396"/>
        <end position="630"/>
    </location>
</feature>
<keyword evidence="10" id="KW-0445">Lipid transport</keyword>
<dbReference type="InterPro" id="IPR011527">
    <property type="entry name" value="ABC1_TM_dom"/>
</dbReference>
<dbReference type="GO" id="GO:0015421">
    <property type="term" value="F:ABC-type oligopeptide transporter activity"/>
    <property type="evidence" value="ECO:0007669"/>
    <property type="project" value="TreeGrafter"/>
</dbReference>
<keyword evidence="12" id="KW-0175">Coiled coil</keyword>
<feature type="transmembrane region" description="Helical" evidence="14">
    <location>
        <begin position="210"/>
        <end position="236"/>
    </location>
</feature>
<dbReference type="GO" id="GO:0016887">
    <property type="term" value="F:ATP hydrolysis activity"/>
    <property type="evidence" value="ECO:0007669"/>
    <property type="project" value="InterPro"/>
</dbReference>
<keyword evidence="4" id="KW-0997">Cell inner membrane</keyword>
<feature type="transmembrane region" description="Helical" evidence="14">
    <location>
        <begin position="76"/>
        <end position="99"/>
    </location>
</feature>
<dbReference type="PROSITE" id="PS50893">
    <property type="entry name" value="ABC_TRANSPORTER_2"/>
    <property type="match status" value="1"/>
</dbReference>
<evidence type="ECO:0000256" key="4">
    <source>
        <dbReference type="ARBA" id="ARBA00022519"/>
    </source>
</evidence>
<dbReference type="GO" id="GO:0005524">
    <property type="term" value="F:ATP binding"/>
    <property type="evidence" value="ECO:0007669"/>
    <property type="project" value="UniProtKB-KW"/>
</dbReference>
<reference evidence="17 18" key="1">
    <citation type="submission" date="2016-01" db="EMBL/GenBank/DDBJ databases">
        <authorList>
            <person name="Oliw E.H."/>
        </authorList>
    </citation>
    <scope>NUCLEOTIDE SEQUENCE [LARGE SCALE GENOMIC DNA]</scope>
    <source>
        <strain evidence="17">LMG 22029</strain>
    </source>
</reference>
<evidence type="ECO:0000313" key="17">
    <source>
        <dbReference type="EMBL" id="SAL12129.1"/>
    </source>
</evidence>
<evidence type="ECO:0000256" key="8">
    <source>
        <dbReference type="ARBA" id="ARBA00022967"/>
    </source>
</evidence>
<dbReference type="NCBIfam" id="TIGR02203">
    <property type="entry name" value="MsbA_lipidA"/>
    <property type="match status" value="1"/>
</dbReference>
<sequence length="637" mass="69104">MRRRLPPHYNGGLPLRRGFGTDPDLPATRVAASAKLRTTKDTPLSQKPTLSKTIGGGTTTSPAAVMTRLWPYIRPLLGIVVLGLIAMGFVAASEAGIPMLLKPLLDHGFGANGSASAKWIVPAAVVGLAVVRGGMQYASGYLLSYVTNKILLELRLKMFDRMINTSAGFFQRETASTIINAIVFEVNQILNVLQSVVVTLVRDSLTVVFLLGYLFILNWRLTLVIAVILPAIGWLVSKINRRLRRLNREHQLLTNELSYIVEETVGGYKVVKVHNGQKYENDRFTSMSNRLRGYSMRMTVSGGLAQPLTQFLASIALAIVITIAVVQSANDQTTVGGFVAFVTSMLLVISPLKHLIDINQPLQRGMTAAELIFGLIDEPVEPEGGGQPLQRARGEVEFRDVSFRYGTSTAPTLDAVSFKVAPGEMVALAGASGSGKTTLVNLLPRFFDPADGAVLVDGVALPEYSLHDLRSQMAMVSQDVVLFNDTIAANVAYGQTPDRERVKAALAAANLADVVMAMPEGMETRVGGNGMRLSGGQRQRLAIARAIYKDAPILILDEATSALDSESERHVQEALETLMKGRTTLVIAHRLSTIERADRILVMDGGKIAEQGSHAELLRLNGLYANLHRIQYQQQAA</sequence>
<feature type="transmembrane region" description="Helical" evidence="14">
    <location>
        <begin position="119"/>
        <end position="148"/>
    </location>
</feature>
<feature type="transmembrane region" description="Helical" evidence="14">
    <location>
        <begin position="311"/>
        <end position="329"/>
    </location>
</feature>
<feature type="coiled-coil region" evidence="12">
    <location>
        <begin position="236"/>
        <end position="263"/>
    </location>
</feature>
<dbReference type="PANTHER" id="PTHR43394">
    <property type="entry name" value="ATP-DEPENDENT PERMEASE MDL1, MITOCHONDRIAL"/>
    <property type="match status" value="1"/>
</dbReference>
<dbReference type="SMART" id="SM00382">
    <property type="entry name" value="AAA"/>
    <property type="match status" value="1"/>
</dbReference>
<organism evidence="17 18">
    <name type="scientific">Caballeronia sordidicola</name>
    <name type="common">Burkholderia sordidicola</name>
    <dbReference type="NCBI Taxonomy" id="196367"/>
    <lineage>
        <taxon>Bacteria</taxon>
        <taxon>Pseudomonadati</taxon>
        <taxon>Pseudomonadota</taxon>
        <taxon>Betaproteobacteria</taxon>
        <taxon>Burkholderiales</taxon>
        <taxon>Burkholderiaceae</taxon>
        <taxon>Caballeronia</taxon>
    </lineage>
</organism>
<dbReference type="PROSITE" id="PS50929">
    <property type="entry name" value="ABC_TM1F"/>
    <property type="match status" value="1"/>
</dbReference>
<dbReference type="Pfam" id="PF00005">
    <property type="entry name" value="ABC_tran"/>
    <property type="match status" value="1"/>
</dbReference>
<gene>
    <name evidence="17" type="ORF">AWB64_00480</name>
</gene>
<evidence type="ECO:0000256" key="5">
    <source>
        <dbReference type="ARBA" id="ARBA00022692"/>
    </source>
</evidence>
<dbReference type="SUPFAM" id="SSF52540">
    <property type="entry name" value="P-loop containing nucleoside triphosphate hydrolases"/>
    <property type="match status" value="1"/>
</dbReference>
<keyword evidence="6" id="KW-0547">Nucleotide-binding</keyword>
<evidence type="ECO:0000256" key="14">
    <source>
        <dbReference type="SAM" id="Phobius"/>
    </source>
</evidence>
<evidence type="ECO:0000256" key="2">
    <source>
        <dbReference type="ARBA" id="ARBA00022448"/>
    </source>
</evidence>
<comment type="subcellular location">
    <subcellularLocation>
        <location evidence="1">Cell membrane</location>
        <topology evidence="1">Multi-pass membrane protein</topology>
    </subcellularLocation>
</comment>
<evidence type="ECO:0000256" key="9">
    <source>
        <dbReference type="ARBA" id="ARBA00022989"/>
    </source>
</evidence>
<dbReference type="FunFam" id="3.40.50.300:FF:000221">
    <property type="entry name" value="Multidrug ABC transporter ATP-binding protein"/>
    <property type="match status" value="1"/>
</dbReference>
<dbReference type="InterPro" id="IPR003439">
    <property type="entry name" value="ABC_transporter-like_ATP-bd"/>
</dbReference>
<dbReference type="CDD" id="cd18552">
    <property type="entry name" value="ABC_6TM_MsbA_like"/>
    <property type="match status" value="1"/>
</dbReference>
<dbReference type="GO" id="GO:0034040">
    <property type="term" value="F:ATPase-coupled lipid transmembrane transporter activity"/>
    <property type="evidence" value="ECO:0007669"/>
    <property type="project" value="InterPro"/>
</dbReference>
<dbReference type="InterPro" id="IPR039421">
    <property type="entry name" value="Type_1_exporter"/>
</dbReference>
<feature type="compositionally biased region" description="Polar residues" evidence="13">
    <location>
        <begin position="41"/>
        <end position="52"/>
    </location>
</feature>
<dbReference type="InterPro" id="IPR027417">
    <property type="entry name" value="P-loop_NTPase"/>
</dbReference>
<feature type="region of interest" description="Disordered" evidence="13">
    <location>
        <begin position="38"/>
        <end position="57"/>
    </location>
</feature>
<dbReference type="InterPro" id="IPR003593">
    <property type="entry name" value="AAA+_ATPase"/>
</dbReference>
<evidence type="ECO:0000256" key="11">
    <source>
        <dbReference type="ARBA" id="ARBA00023136"/>
    </source>
</evidence>
<dbReference type="SUPFAM" id="SSF90123">
    <property type="entry name" value="ABC transporter transmembrane region"/>
    <property type="match status" value="1"/>
</dbReference>
<keyword evidence="5 14" id="KW-0812">Transmembrane</keyword>
<dbReference type="Gene3D" id="3.40.50.300">
    <property type="entry name" value="P-loop containing nucleotide triphosphate hydrolases"/>
    <property type="match status" value="1"/>
</dbReference>
<evidence type="ECO:0000259" key="15">
    <source>
        <dbReference type="PROSITE" id="PS50893"/>
    </source>
</evidence>
<evidence type="ECO:0000256" key="3">
    <source>
        <dbReference type="ARBA" id="ARBA00022475"/>
    </source>
</evidence>
<dbReference type="InterPro" id="IPR036640">
    <property type="entry name" value="ABC1_TM_sf"/>
</dbReference>
<evidence type="ECO:0000256" key="10">
    <source>
        <dbReference type="ARBA" id="ARBA00023055"/>
    </source>
</evidence>
<name>A0A158EY95_CABSO</name>
<keyword evidence="8" id="KW-1278">Translocase</keyword>
<accession>A0A158EY95</accession>
<evidence type="ECO:0000256" key="1">
    <source>
        <dbReference type="ARBA" id="ARBA00004651"/>
    </source>
</evidence>
<feature type="transmembrane region" description="Helical" evidence="14">
    <location>
        <begin position="169"/>
        <end position="190"/>
    </location>
</feature>
<dbReference type="InterPro" id="IPR017871">
    <property type="entry name" value="ABC_transporter-like_CS"/>
</dbReference>
<dbReference type="EMBL" id="FCOC02000001">
    <property type="protein sequence ID" value="SAL12129.1"/>
    <property type="molecule type" value="Genomic_DNA"/>
</dbReference>
<evidence type="ECO:0000256" key="6">
    <source>
        <dbReference type="ARBA" id="ARBA00022741"/>
    </source>
</evidence>
<keyword evidence="3" id="KW-1003">Cell membrane</keyword>
<keyword evidence="7" id="KW-0067">ATP-binding</keyword>
<keyword evidence="11 14" id="KW-0472">Membrane</keyword>